<dbReference type="InterPro" id="IPR011990">
    <property type="entry name" value="TPR-like_helical_dom_sf"/>
</dbReference>
<evidence type="ECO:0000259" key="7">
    <source>
        <dbReference type="Pfam" id="PF06305"/>
    </source>
</evidence>
<evidence type="ECO:0000256" key="2">
    <source>
        <dbReference type="ARBA" id="ARBA00022692"/>
    </source>
</evidence>
<keyword evidence="2 6" id="KW-0812">Transmembrane</keyword>
<organism evidence="8">
    <name type="scientific">Hydrogenobacter sp</name>
    <dbReference type="NCBI Taxonomy" id="2152829"/>
    <lineage>
        <taxon>Bacteria</taxon>
        <taxon>Pseudomonadati</taxon>
        <taxon>Aquificota</taxon>
        <taxon>Aquificia</taxon>
        <taxon>Aquificales</taxon>
        <taxon>Aquificaceae</taxon>
        <taxon>Hydrogenobacter</taxon>
    </lineage>
</organism>
<feature type="transmembrane region" description="Helical" evidence="6">
    <location>
        <begin position="12"/>
        <end position="31"/>
    </location>
</feature>
<keyword evidence="1" id="KW-1003">Cell membrane</keyword>
<sequence>MALLNSGEVRAMNLIKILLALSLVVLFLLFIAQNAGYVEVSFFYTAYKVPLFVLLLFSFTFGFFIPSFYFIFKEVGLKRRLNSIDQGLKELSRGYINKAERILGGPAKSLQGIKSILAKLFIEQGRVEEAKALDPILAGQALLKEEKLQEAEEEFKRALSQDEENIKAIKGLRDLYSLQDRWQEALEYQDKVLDLCERWEKEKQKRIKAEILAALYQKEKEEKFIEKAMDLYTTPFVYAVYIKHLLSKDKTKDARKHWDKVLSLNYQEDVLWNLLEDQATLTKLLDTVESKKDMISPDVLAMVYIRLNLLSKAKELEEGLSDPIKALLYSTLSHKDQDKYCLASIKELLKPFVCSCGKAYNIYHPLCSGCLTWGEIKIRRVFHAGGR</sequence>
<evidence type="ECO:0000256" key="6">
    <source>
        <dbReference type="SAM" id="Phobius"/>
    </source>
</evidence>
<evidence type="ECO:0000256" key="4">
    <source>
        <dbReference type="ARBA" id="ARBA00023136"/>
    </source>
</evidence>
<comment type="caution">
    <text evidence="8">The sequence shown here is derived from an EMBL/GenBank/DDBJ whole genome shotgun (WGS) entry which is preliminary data.</text>
</comment>
<evidence type="ECO:0000313" key="8">
    <source>
        <dbReference type="EMBL" id="HEW45229.1"/>
    </source>
</evidence>
<protein>
    <submittedName>
        <fullName evidence="8">LapA family protein</fullName>
    </submittedName>
</protein>
<dbReference type="AlphaFoldDB" id="A0A7C2Z1E5"/>
<evidence type="ECO:0000256" key="5">
    <source>
        <dbReference type="PROSITE-ProRule" id="PRU00339"/>
    </source>
</evidence>
<name>A0A7C2Z1E5_9AQUI</name>
<reference evidence="8" key="1">
    <citation type="journal article" date="2020" name="mSystems">
        <title>Genome- and Community-Level Interaction Insights into Carbon Utilization and Element Cycling Functions of Hydrothermarchaeota in Hydrothermal Sediment.</title>
        <authorList>
            <person name="Zhou Z."/>
            <person name="Liu Y."/>
            <person name="Xu W."/>
            <person name="Pan J."/>
            <person name="Luo Z.H."/>
            <person name="Li M."/>
        </authorList>
    </citation>
    <scope>NUCLEOTIDE SEQUENCE [LARGE SCALE GENOMIC DNA]</scope>
    <source>
        <strain evidence="8">SpSt-132</strain>
    </source>
</reference>
<feature type="domain" description="Lipopolysaccharide assembly protein A" evidence="7">
    <location>
        <begin position="33"/>
        <end position="92"/>
    </location>
</feature>
<dbReference type="Gene3D" id="1.25.40.10">
    <property type="entry name" value="Tetratricopeptide repeat domain"/>
    <property type="match status" value="1"/>
</dbReference>
<feature type="transmembrane region" description="Helical" evidence="6">
    <location>
        <begin position="51"/>
        <end position="72"/>
    </location>
</feature>
<dbReference type="InterPro" id="IPR010445">
    <property type="entry name" value="LapA_dom"/>
</dbReference>
<keyword evidence="5" id="KW-0802">TPR repeat</keyword>
<proteinExistence type="predicted"/>
<evidence type="ECO:0000256" key="1">
    <source>
        <dbReference type="ARBA" id="ARBA00022475"/>
    </source>
</evidence>
<gene>
    <name evidence="8" type="ORF">ENO47_00950</name>
</gene>
<dbReference type="EMBL" id="DSFP01000020">
    <property type="protein sequence ID" value="HEW45229.1"/>
    <property type="molecule type" value="Genomic_DNA"/>
</dbReference>
<feature type="repeat" description="TPR" evidence="5">
    <location>
        <begin position="132"/>
        <end position="165"/>
    </location>
</feature>
<accession>A0A7C2Z1E5</accession>
<dbReference type="SUPFAM" id="SSF48452">
    <property type="entry name" value="TPR-like"/>
    <property type="match status" value="1"/>
</dbReference>
<keyword evidence="3 6" id="KW-1133">Transmembrane helix</keyword>
<dbReference type="Pfam" id="PF06305">
    <property type="entry name" value="LapA_dom"/>
    <property type="match status" value="1"/>
</dbReference>
<dbReference type="GO" id="GO:0005886">
    <property type="term" value="C:plasma membrane"/>
    <property type="evidence" value="ECO:0007669"/>
    <property type="project" value="InterPro"/>
</dbReference>
<evidence type="ECO:0000256" key="3">
    <source>
        <dbReference type="ARBA" id="ARBA00022989"/>
    </source>
</evidence>
<keyword evidence="4 6" id="KW-0472">Membrane</keyword>
<dbReference type="InterPro" id="IPR019734">
    <property type="entry name" value="TPR_rpt"/>
</dbReference>
<dbReference type="PROSITE" id="PS50005">
    <property type="entry name" value="TPR"/>
    <property type="match status" value="1"/>
</dbReference>